<dbReference type="EMBL" id="BFEA01000233">
    <property type="protein sequence ID" value="GBG75869.1"/>
    <property type="molecule type" value="Genomic_DNA"/>
</dbReference>
<feature type="region of interest" description="Disordered" evidence="1">
    <location>
        <begin position="586"/>
        <end position="631"/>
    </location>
</feature>
<dbReference type="InterPro" id="IPR029063">
    <property type="entry name" value="SAM-dependent_MTases_sf"/>
</dbReference>
<evidence type="ECO:0000313" key="3">
    <source>
        <dbReference type="Proteomes" id="UP000265515"/>
    </source>
</evidence>
<dbReference type="Gene3D" id="3.40.50.150">
    <property type="entry name" value="Vaccinia Virus protein VP39"/>
    <property type="match status" value="1"/>
</dbReference>
<feature type="region of interest" description="Disordered" evidence="1">
    <location>
        <begin position="63"/>
        <end position="114"/>
    </location>
</feature>
<dbReference type="Proteomes" id="UP000265515">
    <property type="component" value="Unassembled WGS sequence"/>
</dbReference>
<sequence length="820" mass="89557">MLEAGDVALFRHTGGELSRYAHDLLKHRPEFDTLEPPDGATSAAGNLWPPRWTICSSSFDRPNALSTGGGTRPEFETLEPPDGATSARDNLWAPPGTTCSSSDWPTGSGLSRGGSRPRVWPWFVLVTSRHRLYASAFNVEAEWMGNHALHVPHLFGAVYDDDGGDGRDGRDGREEEKSGTVKNCLMVRRWQSMNGLRLVVSGLAVALGHHLILQVARRGRFMALLVLRTGDTLVDPCCGSGTIVFEAQRRGIHSVGLDIQQGILLHASENLQHVGVQHSVGWGPSSTINGPHNSRKAQWESATDQTANCEGNKGGKSGERNSAPTTKAFCAEQVPASLASSFCRDSPRTMRDNSLPQDRERQVVMPGNAGIMRNGAATAPAEQSRLDLDYVIAAESTAVPPYASLDSCEFAMTAERVLSQRNGEEVLSQRNVEEGLSKRNEEAVLSQRNEEAVLSPNDGEEENMPSVSPARHETPCTREFEEPPLSRVRQTSDCQPLMNSSLRINCWEDPSPGRPSPQGINLSTEGSQLRTPVVAQNGRSECVAFLEQDEICEQRSLLDEHALPALLPHTRSSQHDHRLISLSVGKAQTSEEGGQAHTHGGRNAGRTDSVPPRAGNNEGTGGEPSGLESNPSISTPSCFLPHWSLPEHLRRRAGHSSVNVSLGIADARVVRFEPTECVVSNLPFGRFLKMESADVAAILRNLQRQAKRFVFFGGAPLRPLLEDAGYITLHEVSVCPRGKRYMALAITGNFKGKRRGLCSSEAQHLQRLLREDAGYRMSLCSRTSLFAHKVSDTWLFCNLAVSQSGLRLWDQILARICSQE</sequence>
<protein>
    <submittedName>
        <fullName evidence="2">Uncharacterized protein</fullName>
    </submittedName>
</protein>
<feature type="compositionally biased region" description="Basic and acidic residues" evidence="1">
    <location>
        <begin position="432"/>
        <end position="442"/>
    </location>
</feature>
<feature type="compositionally biased region" description="Polar residues" evidence="1">
    <location>
        <begin position="300"/>
        <end position="309"/>
    </location>
</feature>
<proteinExistence type="predicted"/>
<reference evidence="2 3" key="1">
    <citation type="journal article" date="2018" name="Cell">
        <title>The Chara Genome: Secondary Complexity and Implications for Plant Terrestrialization.</title>
        <authorList>
            <person name="Nishiyama T."/>
            <person name="Sakayama H."/>
            <person name="Vries J.D."/>
            <person name="Buschmann H."/>
            <person name="Saint-Marcoux D."/>
            <person name="Ullrich K.K."/>
            <person name="Haas F.B."/>
            <person name="Vanderstraeten L."/>
            <person name="Becker D."/>
            <person name="Lang D."/>
            <person name="Vosolsobe S."/>
            <person name="Rombauts S."/>
            <person name="Wilhelmsson P.K.I."/>
            <person name="Janitza P."/>
            <person name="Kern R."/>
            <person name="Heyl A."/>
            <person name="Rumpler F."/>
            <person name="Villalobos L.I.A.C."/>
            <person name="Clay J.M."/>
            <person name="Skokan R."/>
            <person name="Toyoda A."/>
            <person name="Suzuki Y."/>
            <person name="Kagoshima H."/>
            <person name="Schijlen E."/>
            <person name="Tajeshwar N."/>
            <person name="Catarino B."/>
            <person name="Hetherington A.J."/>
            <person name="Saltykova A."/>
            <person name="Bonnot C."/>
            <person name="Breuninger H."/>
            <person name="Symeonidi A."/>
            <person name="Radhakrishnan G.V."/>
            <person name="Van Nieuwerburgh F."/>
            <person name="Deforce D."/>
            <person name="Chang C."/>
            <person name="Karol K.G."/>
            <person name="Hedrich R."/>
            <person name="Ulvskov P."/>
            <person name="Glockner G."/>
            <person name="Delwiche C.F."/>
            <person name="Petrasek J."/>
            <person name="Van de Peer Y."/>
            <person name="Friml J."/>
            <person name="Beilby M."/>
            <person name="Dolan L."/>
            <person name="Kohara Y."/>
            <person name="Sugano S."/>
            <person name="Fujiyama A."/>
            <person name="Delaux P.-M."/>
            <person name="Quint M."/>
            <person name="TheiBen G."/>
            <person name="Hagemann M."/>
            <person name="Harholt J."/>
            <person name="Dunand C."/>
            <person name="Zachgo S."/>
            <person name="Langdale J."/>
            <person name="Maumus F."/>
            <person name="Straeten D.V.D."/>
            <person name="Gould S.B."/>
            <person name="Rensing S.A."/>
        </authorList>
    </citation>
    <scope>NUCLEOTIDE SEQUENCE [LARGE SCALE GENOMIC DNA]</scope>
    <source>
        <strain evidence="2 3">S276</strain>
    </source>
</reference>
<keyword evidence="3" id="KW-1185">Reference proteome</keyword>
<gene>
    <name evidence="2" type="ORF">CBR_g21113</name>
</gene>
<dbReference type="Gramene" id="GBG75869">
    <property type="protein sequence ID" value="GBG75869"/>
    <property type="gene ID" value="CBR_g21113"/>
</dbReference>
<comment type="caution">
    <text evidence="2">The sequence shown here is derived from an EMBL/GenBank/DDBJ whole genome shotgun (WGS) entry which is preliminary data.</text>
</comment>
<accession>A0A388L0N7</accession>
<feature type="compositionally biased region" description="Basic and acidic residues" evidence="1">
    <location>
        <begin position="470"/>
        <end position="481"/>
    </location>
</feature>
<dbReference type="SUPFAM" id="SSF53335">
    <property type="entry name" value="S-adenosyl-L-methionine-dependent methyltransferases"/>
    <property type="match status" value="1"/>
</dbReference>
<feature type="region of interest" description="Disordered" evidence="1">
    <location>
        <begin position="432"/>
        <end position="492"/>
    </location>
</feature>
<organism evidence="2 3">
    <name type="scientific">Chara braunii</name>
    <name type="common">Braun's stonewort</name>
    <dbReference type="NCBI Taxonomy" id="69332"/>
    <lineage>
        <taxon>Eukaryota</taxon>
        <taxon>Viridiplantae</taxon>
        <taxon>Streptophyta</taxon>
        <taxon>Charophyceae</taxon>
        <taxon>Charales</taxon>
        <taxon>Characeae</taxon>
        <taxon>Chara</taxon>
    </lineage>
</organism>
<evidence type="ECO:0000313" key="2">
    <source>
        <dbReference type="EMBL" id="GBG75869.1"/>
    </source>
</evidence>
<name>A0A388L0N7_CHABU</name>
<dbReference type="AlphaFoldDB" id="A0A388L0N7"/>
<feature type="region of interest" description="Disordered" evidence="1">
    <location>
        <begin position="287"/>
        <end position="323"/>
    </location>
</feature>
<evidence type="ECO:0000256" key="1">
    <source>
        <dbReference type="SAM" id="MobiDB-lite"/>
    </source>
</evidence>
<dbReference type="OrthoDB" id="66144at2759"/>